<organism evidence="3">
    <name type="scientific">uncultured Sulfurovum sp</name>
    <dbReference type="NCBI Taxonomy" id="269237"/>
    <lineage>
        <taxon>Bacteria</taxon>
        <taxon>Pseudomonadati</taxon>
        <taxon>Campylobacterota</taxon>
        <taxon>Epsilonproteobacteria</taxon>
        <taxon>Campylobacterales</taxon>
        <taxon>Sulfurovaceae</taxon>
        <taxon>Sulfurovum</taxon>
        <taxon>environmental samples</taxon>
    </lineage>
</organism>
<feature type="region of interest" description="Disordered" evidence="1">
    <location>
        <begin position="50"/>
        <end position="76"/>
    </location>
</feature>
<gene>
    <name evidence="3" type="ORF">HELGO_WM15549</name>
</gene>
<protein>
    <submittedName>
        <fullName evidence="3">Uncharacterized protein</fullName>
    </submittedName>
</protein>
<evidence type="ECO:0000256" key="2">
    <source>
        <dbReference type="SAM" id="Phobius"/>
    </source>
</evidence>
<dbReference type="EMBL" id="CACVAZ010000074">
    <property type="protein sequence ID" value="CAA6812685.1"/>
    <property type="molecule type" value="Genomic_DNA"/>
</dbReference>
<name>A0A6S6T8E4_9BACT</name>
<keyword evidence="2" id="KW-0472">Membrane</keyword>
<dbReference type="AlphaFoldDB" id="A0A6S6T8E4"/>
<sequence length="76" mass="8988">MHETPLYIILPIVFLFMVFFVGGYVLLMFNIMRADHNDIKSRKEQGYNEDIIPKKKEISEETPLKKEDEKQPTELS</sequence>
<evidence type="ECO:0000313" key="3">
    <source>
        <dbReference type="EMBL" id="CAA6812685.1"/>
    </source>
</evidence>
<reference evidence="3" key="1">
    <citation type="submission" date="2020-01" db="EMBL/GenBank/DDBJ databases">
        <authorList>
            <person name="Meier V. D."/>
            <person name="Meier V D."/>
        </authorList>
    </citation>
    <scope>NUCLEOTIDE SEQUENCE</scope>
    <source>
        <strain evidence="3">HLG_WM_MAG_02</strain>
    </source>
</reference>
<evidence type="ECO:0000256" key="1">
    <source>
        <dbReference type="SAM" id="MobiDB-lite"/>
    </source>
</evidence>
<keyword evidence="2" id="KW-0812">Transmembrane</keyword>
<keyword evidence="2" id="KW-1133">Transmembrane helix</keyword>
<accession>A0A6S6T8E4</accession>
<proteinExistence type="predicted"/>
<feature type="transmembrane region" description="Helical" evidence="2">
    <location>
        <begin position="6"/>
        <end position="32"/>
    </location>
</feature>